<protein>
    <submittedName>
        <fullName evidence="2">Uncharacterized protein</fullName>
    </submittedName>
</protein>
<proteinExistence type="predicted"/>
<keyword evidence="1" id="KW-0812">Transmembrane</keyword>
<evidence type="ECO:0000313" key="3">
    <source>
        <dbReference type="Proteomes" id="UP000265520"/>
    </source>
</evidence>
<organism evidence="2 3">
    <name type="scientific">Trifolium medium</name>
    <dbReference type="NCBI Taxonomy" id="97028"/>
    <lineage>
        <taxon>Eukaryota</taxon>
        <taxon>Viridiplantae</taxon>
        <taxon>Streptophyta</taxon>
        <taxon>Embryophyta</taxon>
        <taxon>Tracheophyta</taxon>
        <taxon>Spermatophyta</taxon>
        <taxon>Magnoliopsida</taxon>
        <taxon>eudicotyledons</taxon>
        <taxon>Gunneridae</taxon>
        <taxon>Pentapetalae</taxon>
        <taxon>rosids</taxon>
        <taxon>fabids</taxon>
        <taxon>Fabales</taxon>
        <taxon>Fabaceae</taxon>
        <taxon>Papilionoideae</taxon>
        <taxon>50 kb inversion clade</taxon>
        <taxon>NPAAA clade</taxon>
        <taxon>Hologalegina</taxon>
        <taxon>IRL clade</taxon>
        <taxon>Trifolieae</taxon>
        <taxon>Trifolium</taxon>
    </lineage>
</organism>
<dbReference type="Proteomes" id="UP000265520">
    <property type="component" value="Unassembled WGS sequence"/>
</dbReference>
<evidence type="ECO:0000256" key="1">
    <source>
        <dbReference type="SAM" id="Phobius"/>
    </source>
</evidence>
<name>A0A392SBL0_9FABA</name>
<comment type="caution">
    <text evidence="2">The sequence shown here is derived from an EMBL/GenBank/DDBJ whole genome shotgun (WGS) entry which is preliminary data.</text>
</comment>
<sequence>MLVFLFYGRILVLIDGGIVFGFDANYWFFLWVDGGAMSGTTLRTTVLLLGAVVYACFGPRVHCFMCGFALLLARMVVASVSGG</sequence>
<keyword evidence="3" id="KW-1185">Reference proteome</keyword>
<reference evidence="2 3" key="1">
    <citation type="journal article" date="2018" name="Front. Plant Sci.">
        <title>Red Clover (Trifolium pratense) and Zigzag Clover (T. medium) - A Picture of Genomic Similarities and Differences.</title>
        <authorList>
            <person name="Dluhosova J."/>
            <person name="Istvanek J."/>
            <person name="Nedelnik J."/>
            <person name="Repkova J."/>
        </authorList>
    </citation>
    <scope>NUCLEOTIDE SEQUENCE [LARGE SCALE GENOMIC DNA]</scope>
    <source>
        <strain evidence="3">cv. 10/8</strain>
        <tissue evidence="2">Leaf</tissue>
    </source>
</reference>
<evidence type="ECO:0000313" key="2">
    <source>
        <dbReference type="EMBL" id="MCI45832.1"/>
    </source>
</evidence>
<keyword evidence="1" id="KW-0472">Membrane</keyword>
<feature type="transmembrane region" description="Helical" evidence="1">
    <location>
        <begin position="45"/>
        <end position="73"/>
    </location>
</feature>
<dbReference type="EMBL" id="LXQA010349179">
    <property type="protein sequence ID" value="MCI45832.1"/>
    <property type="molecule type" value="Genomic_DNA"/>
</dbReference>
<accession>A0A392SBL0</accession>
<feature type="non-terminal residue" evidence="2">
    <location>
        <position position="83"/>
    </location>
</feature>
<keyword evidence="1" id="KW-1133">Transmembrane helix</keyword>
<dbReference type="AlphaFoldDB" id="A0A392SBL0"/>